<reference evidence="3 5" key="1">
    <citation type="submission" date="2018-06" db="EMBL/GenBank/DDBJ databases">
        <authorList>
            <consortium name="Pathogen Informatics"/>
            <person name="Doyle S."/>
        </authorList>
    </citation>
    <scope>NUCLEOTIDE SEQUENCE [LARGE SCALE GENOMIC DNA]</scope>
    <source>
        <strain evidence="3 5">NCTC11661</strain>
    </source>
</reference>
<gene>
    <name evidence="3" type="ORF">NCTC11661_01669</name>
    <name evidence="4" type="ORF">NCTC12929_01882</name>
</gene>
<dbReference type="Proteomes" id="UP000270205">
    <property type="component" value="Unassembled WGS sequence"/>
</dbReference>
<evidence type="ECO:0000313" key="5">
    <source>
        <dbReference type="Proteomes" id="UP000255515"/>
    </source>
</evidence>
<sequence length="92" mass="10911">MKTVQIDFSEIGSEEDFYSALKKEVSLPEYFGDNLDALWDVLTAHIELPMRMELIELSVDQLEIFEDLIDTLEQADEETEGFEFRYYLEQYE</sequence>
<evidence type="ECO:0000313" key="3">
    <source>
        <dbReference type="EMBL" id="SUV52530.1"/>
    </source>
</evidence>
<dbReference type="Gene3D" id="3.30.370.10">
    <property type="entry name" value="Barstar-like"/>
    <property type="match status" value="1"/>
</dbReference>
<reference evidence="4 6" key="2">
    <citation type="submission" date="2018-11" db="EMBL/GenBank/DDBJ databases">
        <authorList>
            <consortium name="Pathogen Informatics"/>
        </authorList>
    </citation>
    <scope>NUCLEOTIDE SEQUENCE [LARGE SCALE GENOMIC DNA]</scope>
    <source>
        <strain evidence="4 6">NCTC12929</strain>
    </source>
</reference>
<evidence type="ECO:0000259" key="2">
    <source>
        <dbReference type="Pfam" id="PF01337"/>
    </source>
</evidence>
<proteinExistence type="inferred from homology"/>
<organism evidence="3 5">
    <name type="scientific">Bergeyella zoohelcum</name>
    <dbReference type="NCBI Taxonomy" id="1015"/>
    <lineage>
        <taxon>Bacteria</taxon>
        <taxon>Pseudomonadati</taxon>
        <taxon>Bacteroidota</taxon>
        <taxon>Flavobacteriia</taxon>
        <taxon>Flavobacteriales</taxon>
        <taxon>Weeksellaceae</taxon>
        <taxon>Bergeyella</taxon>
    </lineage>
</organism>
<dbReference type="RefSeq" id="WP_002664979.1">
    <property type="nucleotide sequence ID" value="NZ_JBHWND010000003.1"/>
</dbReference>
<evidence type="ECO:0000256" key="1">
    <source>
        <dbReference type="ARBA" id="ARBA00006845"/>
    </source>
</evidence>
<dbReference type="EMBL" id="UYIV01000001">
    <property type="protein sequence ID" value="VDH05343.1"/>
    <property type="molecule type" value="Genomic_DNA"/>
</dbReference>
<dbReference type="SUPFAM" id="SSF52038">
    <property type="entry name" value="Barstar-related"/>
    <property type="match status" value="1"/>
</dbReference>
<evidence type="ECO:0000313" key="4">
    <source>
        <dbReference type="EMBL" id="VDH05343.1"/>
    </source>
</evidence>
<name>A0A380ZYD2_9FLAO</name>
<dbReference type="InterPro" id="IPR035905">
    <property type="entry name" value="Barstar-like_sf"/>
</dbReference>
<dbReference type="InterPro" id="IPR000468">
    <property type="entry name" value="Barstar"/>
</dbReference>
<dbReference type="EMBL" id="UFTJ01000003">
    <property type="protein sequence ID" value="SUV52530.1"/>
    <property type="molecule type" value="Genomic_DNA"/>
</dbReference>
<accession>A0A380ZYD2</accession>
<dbReference type="Proteomes" id="UP000255515">
    <property type="component" value="Unassembled WGS sequence"/>
</dbReference>
<dbReference type="AlphaFoldDB" id="A0A380ZYD2"/>
<comment type="similarity">
    <text evidence="1">Belongs to the barstar family.</text>
</comment>
<feature type="domain" description="Barstar (barnase inhibitor)" evidence="2">
    <location>
        <begin position="1"/>
        <end position="88"/>
    </location>
</feature>
<dbReference type="Pfam" id="PF01337">
    <property type="entry name" value="Barstar"/>
    <property type="match status" value="1"/>
</dbReference>
<protein>
    <submittedName>
        <fullName evidence="3">Ribonuclease inhibitor</fullName>
    </submittedName>
</protein>
<evidence type="ECO:0000313" key="6">
    <source>
        <dbReference type="Proteomes" id="UP000270205"/>
    </source>
</evidence>